<accession>A0A1G4BA63</accession>
<dbReference type="EMBL" id="MJBS01000048">
    <property type="protein sequence ID" value="OHE98278.1"/>
    <property type="molecule type" value="Genomic_DNA"/>
</dbReference>
<dbReference type="OrthoDB" id="4823420at2759"/>
<protein>
    <submittedName>
        <fullName evidence="2">Uncharacterized protein</fullName>
    </submittedName>
</protein>
<dbReference type="Proteomes" id="UP000176998">
    <property type="component" value="Unassembled WGS sequence"/>
</dbReference>
<gene>
    <name evidence="2" type="ORF">CORC01_06475</name>
</gene>
<reference evidence="2 3" key="1">
    <citation type="submission" date="2016-09" db="EMBL/GenBank/DDBJ databases">
        <authorList>
            <person name="Capua I."/>
            <person name="De Benedictis P."/>
            <person name="Joannis T."/>
            <person name="Lombin L.H."/>
            <person name="Cattoli G."/>
        </authorList>
    </citation>
    <scope>NUCLEOTIDE SEQUENCE [LARGE SCALE GENOMIC DNA]</scope>
    <source>
        <strain evidence="2 3">IMI 309357</strain>
    </source>
</reference>
<feature type="chain" id="PRO_5011955464" evidence="1">
    <location>
        <begin position="16"/>
        <end position="127"/>
    </location>
</feature>
<evidence type="ECO:0000256" key="1">
    <source>
        <dbReference type="SAM" id="SignalP"/>
    </source>
</evidence>
<comment type="caution">
    <text evidence="2">The sequence shown here is derived from an EMBL/GenBank/DDBJ whole genome shotgun (WGS) entry which is preliminary data.</text>
</comment>
<evidence type="ECO:0000313" key="2">
    <source>
        <dbReference type="EMBL" id="OHE98278.1"/>
    </source>
</evidence>
<keyword evidence="3" id="KW-1185">Reference proteome</keyword>
<name>A0A1G4BA63_9PEZI</name>
<organism evidence="2 3">
    <name type="scientific">Colletotrichum orchidophilum</name>
    <dbReference type="NCBI Taxonomy" id="1209926"/>
    <lineage>
        <taxon>Eukaryota</taxon>
        <taxon>Fungi</taxon>
        <taxon>Dikarya</taxon>
        <taxon>Ascomycota</taxon>
        <taxon>Pezizomycotina</taxon>
        <taxon>Sordariomycetes</taxon>
        <taxon>Hypocreomycetidae</taxon>
        <taxon>Glomerellales</taxon>
        <taxon>Glomerellaceae</taxon>
        <taxon>Colletotrichum</taxon>
    </lineage>
</organism>
<evidence type="ECO:0000313" key="3">
    <source>
        <dbReference type="Proteomes" id="UP000176998"/>
    </source>
</evidence>
<feature type="signal peptide" evidence="1">
    <location>
        <begin position="1"/>
        <end position="15"/>
    </location>
</feature>
<keyword evidence="1" id="KW-0732">Signal</keyword>
<dbReference type="GeneID" id="34559626"/>
<dbReference type="AlphaFoldDB" id="A0A1G4BA63"/>
<proteinExistence type="predicted"/>
<dbReference type="RefSeq" id="XP_022475428.1">
    <property type="nucleotide sequence ID" value="XM_022618116.1"/>
</dbReference>
<sequence>MKFQHLLVFAAGVIAAPAPEEVAKPVPVDIGATVPSHLLICAGAFIEVSEIDWAMRNRRDELQLNAGWWDEVPVACQPINGTHTAQPVFGIRFMYNHTRDEKVKTEVEAVFVQCKPPNHWNLTCDDV</sequence>